<evidence type="ECO:0000313" key="4">
    <source>
        <dbReference type="EMBL" id="OON15650.1"/>
    </source>
</evidence>
<comment type="subunit">
    <text evidence="3">Heterohexamer of two PFD-alpha type and four PFD-beta type subunits.</text>
</comment>
<dbReference type="Pfam" id="PF01920">
    <property type="entry name" value="Prefoldin_2"/>
    <property type="match status" value="1"/>
</dbReference>
<protein>
    <recommendedName>
        <fullName evidence="3">Prefoldin subunit 4</fullName>
    </recommendedName>
</protein>
<dbReference type="CDD" id="cd23165">
    <property type="entry name" value="Prefoldin_4"/>
    <property type="match status" value="1"/>
</dbReference>
<dbReference type="AlphaFoldDB" id="A0A1S8WME7"/>
<name>A0A1S8WME7_OPIVI</name>
<dbReference type="GO" id="GO:0051082">
    <property type="term" value="F:unfolded protein binding"/>
    <property type="evidence" value="ECO:0007669"/>
    <property type="project" value="InterPro"/>
</dbReference>
<dbReference type="Gene3D" id="1.10.287.370">
    <property type="match status" value="1"/>
</dbReference>
<keyword evidence="2 3" id="KW-0143">Chaperone</keyword>
<sequence>MFRKSGYRDYSFLEDIEVTHEDQKRINSFATWNLKSKDFAAEYEQKKKDLANLDDAEDELIVCDSDYHPYLVGETFFHLPTDEVNEHITAAKHTTKVRMLELEESIAESKAQMHALKKDLYAKFGNHINLEED</sequence>
<proteinExistence type="inferred from homology"/>
<dbReference type="InterPro" id="IPR002777">
    <property type="entry name" value="PFD_beta-like"/>
</dbReference>
<reference evidence="4 5" key="1">
    <citation type="submission" date="2015-03" db="EMBL/GenBank/DDBJ databases">
        <title>Draft genome of the nematode, Opisthorchis viverrini.</title>
        <authorList>
            <person name="Mitreva M."/>
        </authorList>
    </citation>
    <scope>NUCLEOTIDE SEQUENCE [LARGE SCALE GENOMIC DNA]</scope>
    <source>
        <strain evidence="4">Khon Kaen</strain>
    </source>
</reference>
<gene>
    <name evidence="4" type="ORF">X801_08543</name>
</gene>
<dbReference type="GO" id="GO:0016272">
    <property type="term" value="C:prefoldin complex"/>
    <property type="evidence" value="ECO:0007669"/>
    <property type="project" value="UniProtKB-UniRule"/>
</dbReference>
<dbReference type="PANTHER" id="PTHR21100:SF9">
    <property type="entry name" value="PREFOLDIN SUBUNIT 4"/>
    <property type="match status" value="1"/>
</dbReference>
<organism evidence="4 5">
    <name type="scientific">Opisthorchis viverrini</name>
    <name type="common">Southeast Asian liver fluke</name>
    <dbReference type="NCBI Taxonomy" id="6198"/>
    <lineage>
        <taxon>Eukaryota</taxon>
        <taxon>Metazoa</taxon>
        <taxon>Spiralia</taxon>
        <taxon>Lophotrochozoa</taxon>
        <taxon>Platyhelminthes</taxon>
        <taxon>Trematoda</taxon>
        <taxon>Digenea</taxon>
        <taxon>Opisthorchiida</taxon>
        <taxon>Opisthorchiata</taxon>
        <taxon>Opisthorchiidae</taxon>
        <taxon>Opisthorchis</taxon>
    </lineage>
</organism>
<dbReference type="PIRSF" id="PIRSF016477">
    <property type="entry name" value="Prefoldin_subunit_4"/>
    <property type="match status" value="1"/>
</dbReference>
<evidence type="ECO:0000256" key="2">
    <source>
        <dbReference type="ARBA" id="ARBA00023186"/>
    </source>
</evidence>
<evidence type="ECO:0000256" key="1">
    <source>
        <dbReference type="ARBA" id="ARBA00008045"/>
    </source>
</evidence>
<accession>A0A1S8WME7</accession>
<comment type="similarity">
    <text evidence="1 3">Belongs to the prefoldin subunit beta family.</text>
</comment>
<dbReference type="Proteomes" id="UP000243686">
    <property type="component" value="Unassembled WGS sequence"/>
</dbReference>
<dbReference type="GO" id="GO:0006457">
    <property type="term" value="P:protein folding"/>
    <property type="evidence" value="ECO:0007669"/>
    <property type="project" value="UniProtKB-UniRule"/>
</dbReference>
<dbReference type="PANTHER" id="PTHR21100">
    <property type="entry name" value="PREFOLDIN SUBUNIT 4"/>
    <property type="match status" value="1"/>
</dbReference>
<dbReference type="GO" id="GO:0005737">
    <property type="term" value="C:cytoplasm"/>
    <property type="evidence" value="ECO:0007669"/>
    <property type="project" value="TreeGrafter"/>
</dbReference>
<dbReference type="InterPro" id="IPR016661">
    <property type="entry name" value="PFDN4"/>
</dbReference>
<dbReference type="InterPro" id="IPR009053">
    <property type="entry name" value="Prefoldin"/>
</dbReference>
<evidence type="ECO:0000313" key="5">
    <source>
        <dbReference type="Proteomes" id="UP000243686"/>
    </source>
</evidence>
<keyword evidence="5" id="KW-1185">Reference proteome</keyword>
<dbReference type="EMBL" id="KV903116">
    <property type="protein sequence ID" value="OON15650.1"/>
    <property type="molecule type" value="Genomic_DNA"/>
</dbReference>
<evidence type="ECO:0000256" key="3">
    <source>
        <dbReference type="PIRNR" id="PIRNR016477"/>
    </source>
</evidence>
<dbReference type="SUPFAM" id="SSF46579">
    <property type="entry name" value="Prefoldin"/>
    <property type="match status" value="1"/>
</dbReference>
<comment type="function">
    <text evidence="3">Binds specifically to cytosolic chaperonin (c-CPN) and transfers target proteins to it. Binds to nascent polypeptide chain and promotes folding in an environment in which there are many competing pathways for nonnative proteins.</text>
</comment>